<dbReference type="KEGG" id="psic:J4E96_06475"/>
<dbReference type="Pfam" id="PF01663">
    <property type="entry name" value="Phosphodiest"/>
    <property type="match status" value="1"/>
</dbReference>
<dbReference type="AlphaFoldDB" id="A0A8A4ZM12"/>
<organism evidence="2 3">
    <name type="scientific">Pengzhenrongella sicca</name>
    <dbReference type="NCBI Taxonomy" id="2819238"/>
    <lineage>
        <taxon>Bacteria</taxon>
        <taxon>Bacillati</taxon>
        <taxon>Actinomycetota</taxon>
        <taxon>Actinomycetes</taxon>
        <taxon>Micrococcales</taxon>
        <taxon>Pengzhenrongella</taxon>
    </lineage>
</organism>
<dbReference type="InterPro" id="IPR017850">
    <property type="entry name" value="Alkaline_phosphatase_core_sf"/>
</dbReference>
<evidence type="ECO:0000313" key="3">
    <source>
        <dbReference type="Proteomes" id="UP000663937"/>
    </source>
</evidence>
<dbReference type="Gene3D" id="3.40.720.10">
    <property type="entry name" value="Alkaline Phosphatase, subunit A"/>
    <property type="match status" value="1"/>
</dbReference>
<proteinExistence type="predicted"/>
<accession>A0A8A4ZM12</accession>
<dbReference type="InterPro" id="IPR002591">
    <property type="entry name" value="Phosphodiest/P_Trfase"/>
</dbReference>
<dbReference type="Proteomes" id="UP000663937">
    <property type="component" value="Chromosome"/>
</dbReference>
<keyword evidence="1" id="KW-0472">Membrane</keyword>
<keyword evidence="1" id="KW-1133">Transmembrane helix</keyword>
<name>A0A8A4ZM12_9MICO</name>
<gene>
    <name evidence="2" type="ORF">J4E96_06475</name>
</gene>
<dbReference type="SUPFAM" id="SSF53649">
    <property type="entry name" value="Alkaline phosphatase-like"/>
    <property type="match status" value="1"/>
</dbReference>
<keyword evidence="3" id="KW-1185">Reference proteome</keyword>
<feature type="transmembrane region" description="Helical" evidence="1">
    <location>
        <begin position="110"/>
        <end position="128"/>
    </location>
</feature>
<keyword evidence="1" id="KW-0812">Transmembrane</keyword>
<reference evidence="2" key="1">
    <citation type="submission" date="2021-03" db="EMBL/GenBank/DDBJ databases">
        <title>Pengzhenrongella sicca gen. nov., sp. nov., a new member of suborder Micrococcineae isolated from High-Arctic tundra soil.</title>
        <authorList>
            <person name="Peng F."/>
        </authorList>
    </citation>
    <scope>NUCLEOTIDE SEQUENCE</scope>
    <source>
        <strain evidence="2">LRZ-2</strain>
    </source>
</reference>
<feature type="transmembrane region" description="Helical" evidence="1">
    <location>
        <begin position="70"/>
        <end position="98"/>
    </location>
</feature>
<evidence type="ECO:0000256" key="1">
    <source>
        <dbReference type="SAM" id="Phobius"/>
    </source>
</evidence>
<sequence length="689" mass="72289">MTATATRAPWWGPTLRDLGEGAVAVVTSALGLGVALLLLDDAGARSWLDVLAVAVLMTLGDRLVRPLVRLVAAALGVLGALLAGLAAQVLVAWAALTVVPGITVRSWGQVLLLLLIAAGAMTAGRWLLGANDGSYVLGDVLRRARSRARHGEVPGRGEPGLLVVQLDGVARAVFENAVEAGLVPTMARWLQSGTHRLDGWWARVPSTTPASQAALLHGASAQVPAFRWWDKDLGRLVVTNRPADAALVEARVSDGDGLLAHGGAAISTMFTGDAPIALLVMSRARGRRGFGPGTAFIRFFASPYVLTRTLGLTAGEMVKELYQGRRQRARDVQPRVRRRGVFVALRGLSNVLLRDLNTALVAEQLLHGTPTVFVDLVDYDEIAHHAGPVRPESLRALEGLDRVLEILAEVADHAPRAYRTVVLSDHGQSLGATFAQVEGEALVDVVRALMLDVAAAPGPGVTAGVTATAAAARADAGEEWGPLYSLLGSTGAVRLTEAEPDRGEHPEVAVIASGNLGLVWFPRLPGTVTLEEVLVRWPRLVPGLLARAGVGVVVAHTRDRGPIALGVHGARLLADDAPVPAAEDGDDPLAPYGPRARPDLLRAAGLAHAGDLLLVSSVDERGSVHAFEELVGSHGGLGGAQNDALLLYPADWAIDPTLRQDVAGSPTLVGGEGVHAQLVQWQRTLGLRP</sequence>
<dbReference type="EMBL" id="CP071868">
    <property type="protein sequence ID" value="QTE30608.1"/>
    <property type="molecule type" value="Genomic_DNA"/>
</dbReference>
<protein>
    <submittedName>
        <fullName evidence="2">Alkaline phosphatase family protein</fullName>
    </submittedName>
</protein>
<feature type="transmembrane region" description="Helical" evidence="1">
    <location>
        <begin position="21"/>
        <end position="39"/>
    </location>
</feature>
<dbReference type="RefSeq" id="WP_227424958.1">
    <property type="nucleotide sequence ID" value="NZ_CP071868.1"/>
</dbReference>
<evidence type="ECO:0000313" key="2">
    <source>
        <dbReference type="EMBL" id="QTE30608.1"/>
    </source>
</evidence>